<name>A0A9E7JLN8_9LILI</name>
<dbReference type="EMBL" id="CP097504">
    <property type="protein sequence ID" value="URD85665.1"/>
    <property type="molecule type" value="Genomic_DNA"/>
</dbReference>
<reference evidence="1" key="1">
    <citation type="submission" date="2022-05" db="EMBL/GenBank/DDBJ databases">
        <title>The Musa troglodytarum L. genome provides insights into the mechanism of non-climacteric behaviour and enrichment of carotenoids.</title>
        <authorList>
            <person name="Wang J."/>
        </authorList>
    </citation>
    <scope>NUCLEOTIDE SEQUENCE</scope>
    <source>
        <tissue evidence="1">Leaf</tissue>
    </source>
</reference>
<gene>
    <name evidence="1" type="ORF">MUK42_27565</name>
</gene>
<evidence type="ECO:0000313" key="1">
    <source>
        <dbReference type="EMBL" id="URD85665.1"/>
    </source>
</evidence>
<sequence>MLLLLLLLRRHSLPPDLVELRRGSPSSSLPTVAPCRSLLRAVSTPSRIKSSLTAVGGNNSDLSELLRCPQHSFLRFLQWSSGGVPLSLSTSSQASGPSPLLFCRRTLAAATLPADPL</sequence>
<keyword evidence="2" id="KW-1185">Reference proteome</keyword>
<protein>
    <submittedName>
        <fullName evidence="1">Uncharacterized protein</fullName>
    </submittedName>
</protein>
<dbReference type="Proteomes" id="UP001055439">
    <property type="component" value="Chromosome 2"/>
</dbReference>
<dbReference type="AlphaFoldDB" id="A0A9E7JLN8"/>
<proteinExistence type="predicted"/>
<organism evidence="1 2">
    <name type="scientific">Musa troglodytarum</name>
    <name type="common">fe'i banana</name>
    <dbReference type="NCBI Taxonomy" id="320322"/>
    <lineage>
        <taxon>Eukaryota</taxon>
        <taxon>Viridiplantae</taxon>
        <taxon>Streptophyta</taxon>
        <taxon>Embryophyta</taxon>
        <taxon>Tracheophyta</taxon>
        <taxon>Spermatophyta</taxon>
        <taxon>Magnoliopsida</taxon>
        <taxon>Liliopsida</taxon>
        <taxon>Zingiberales</taxon>
        <taxon>Musaceae</taxon>
        <taxon>Musa</taxon>
    </lineage>
</organism>
<accession>A0A9E7JLN8</accession>
<evidence type="ECO:0000313" key="2">
    <source>
        <dbReference type="Proteomes" id="UP001055439"/>
    </source>
</evidence>